<reference evidence="1 2" key="1">
    <citation type="submission" date="2016-03" db="EMBL/GenBank/DDBJ databases">
        <title>EvidentialGene: Evidence-directed Construction of Genes on Genomes.</title>
        <authorList>
            <person name="Gilbert D.G."/>
            <person name="Choi J.-H."/>
            <person name="Mockaitis K."/>
            <person name="Colbourne J."/>
            <person name="Pfrender M."/>
        </authorList>
    </citation>
    <scope>NUCLEOTIDE SEQUENCE [LARGE SCALE GENOMIC DNA]</scope>
    <source>
        <strain evidence="1 2">Xinb3</strain>
        <tissue evidence="1">Complete organism</tissue>
    </source>
</reference>
<keyword evidence="2" id="KW-1185">Reference proteome</keyword>
<evidence type="ECO:0000313" key="2">
    <source>
        <dbReference type="Proteomes" id="UP000076858"/>
    </source>
</evidence>
<dbReference type="EMBL" id="LRGB01002190">
    <property type="protein sequence ID" value="KZS08771.1"/>
    <property type="molecule type" value="Genomic_DNA"/>
</dbReference>
<dbReference type="Proteomes" id="UP000076858">
    <property type="component" value="Unassembled WGS sequence"/>
</dbReference>
<protein>
    <submittedName>
        <fullName evidence="1">Uncharacterized protein</fullName>
    </submittedName>
</protein>
<name>A0A164RM49_9CRUS</name>
<accession>A0A164RM49</accession>
<evidence type="ECO:0000313" key="1">
    <source>
        <dbReference type="EMBL" id="KZS08771.1"/>
    </source>
</evidence>
<comment type="caution">
    <text evidence="1">The sequence shown here is derived from an EMBL/GenBank/DDBJ whole genome shotgun (WGS) entry which is preliminary data.</text>
</comment>
<organism evidence="1 2">
    <name type="scientific">Daphnia magna</name>
    <dbReference type="NCBI Taxonomy" id="35525"/>
    <lineage>
        <taxon>Eukaryota</taxon>
        <taxon>Metazoa</taxon>
        <taxon>Ecdysozoa</taxon>
        <taxon>Arthropoda</taxon>
        <taxon>Crustacea</taxon>
        <taxon>Branchiopoda</taxon>
        <taxon>Diplostraca</taxon>
        <taxon>Cladocera</taxon>
        <taxon>Anomopoda</taxon>
        <taxon>Daphniidae</taxon>
        <taxon>Daphnia</taxon>
    </lineage>
</organism>
<sequence length="73" mass="8937">MAFRRPCLFALINDWRTHSTRLIVAIEKYPKFPFPFFSFALFHFYTTQRVPYSFLTLMSHNTSIRTQKRQNRF</sequence>
<dbReference type="AlphaFoldDB" id="A0A164RM49"/>
<gene>
    <name evidence="1" type="ORF">APZ42_027490</name>
</gene>
<proteinExistence type="predicted"/>